<dbReference type="EMBL" id="KZ309383">
    <property type="protein sequence ID" value="KAG8238594.1"/>
    <property type="molecule type" value="Genomic_DNA"/>
</dbReference>
<dbReference type="AlphaFoldDB" id="A0A8K0PCN1"/>
<dbReference type="GO" id="GO:0008270">
    <property type="term" value="F:zinc ion binding"/>
    <property type="evidence" value="ECO:0007669"/>
    <property type="project" value="UniProtKB-KW"/>
</dbReference>
<comment type="caution">
    <text evidence="3">The sequence shown here is derived from an EMBL/GenBank/DDBJ whole genome shotgun (WGS) entry which is preliminary data.</text>
</comment>
<keyword evidence="4" id="KW-1185">Reference proteome</keyword>
<dbReference type="SUPFAM" id="SSF57756">
    <property type="entry name" value="Retrovirus zinc finger-like domains"/>
    <property type="match status" value="1"/>
</dbReference>
<dbReference type="GO" id="GO:0003676">
    <property type="term" value="F:nucleic acid binding"/>
    <property type="evidence" value="ECO:0007669"/>
    <property type="project" value="InterPro"/>
</dbReference>
<name>A0A8K0PCN1_LADFU</name>
<proteinExistence type="predicted"/>
<keyword evidence="1" id="KW-0479">Metal-binding</keyword>
<dbReference type="InterPro" id="IPR036875">
    <property type="entry name" value="Znf_CCHC_sf"/>
</dbReference>
<sequence length="93" mass="10362">MKCMKYGHIAKHCKGDERCNECGEKGHGKEECKVTEACCATCGPKSDCSEKQETCEAYQQALRRLIEGTDYGNWNAAKNPAIECITEFHLVSL</sequence>
<evidence type="ECO:0000259" key="2">
    <source>
        <dbReference type="PROSITE" id="PS50158"/>
    </source>
</evidence>
<keyword evidence="1" id="KW-0862">Zinc</keyword>
<evidence type="ECO:0000256" key="1">
    <source>
        <dbReference type="PROSITE-ProRule" id="PRU00047"/>
    </source>
</evidence>
<organism evidence="3 4">
    <name type="scientific">Ladona fulva</name>
    <name type="common">Scarce chaser dragonfly</name>
    <name type="synonym">Libellula fulva</name>
    <dbReference type="NCBI Taxonomy" id="123851"/>
    <lineage>
        <taxon>Eukaryota</taxon>
        <taxon>Metazoa</taxon>
        <taxon>Ecdysozoa</taxon>
        <taxon>Arthropoda</taxon>
        <taxon>Hexapoda</taxon>
        <taxon>Insecta</taxon>
        <taxon>Pterygota</taxon>
        <taxon>Palaeoptera</taxon>
        <taxon>Odonata</taxon>
        <taxon>Epiprocta</taxon>
        <taxon>Anisoptera</taxon>
        <taxon>Libelluloidea</taxon>
        <taxon>Libellulidae</taxon>
        <taxon>Ladona</taxon>
    </lineage>
</organism>
<dbReference type="InterPro" id="IPR001878">
    <property type="entry name" value="Znf_CCHC"/>
</dbReference>
<gene>
    <name evidence="3" type="ORF">J437_LFUL018520</name>
</gene>
<dbReference type="Proteomes" id="UP000792457">
    <property type="component" value="Unassembled WGS sequence"/>
</dbReference>
<feature type="domain" description="CCHC-type" evidence="2">
    <location>
        <begin position="18"/>
        <end position="33"/>
    </location>
</feature>
<reference evidence="3" key="2">
    <citation type="submission" date="2017-10" db="EMBL/GenBank/DDBJ databases">
        <title>Ladona fulva Genome sequencing and assembly.</title>
        <authorList>
            <person name="Murali S."/>
            <person name="Richards S."/>
            <person name="Bandaranaike D."/>
            <person name="Bellair M."/>
            <person name="Blankenburg K."/>
            <person name="Chao H."/>
            <person name="Dinh H."/>
            <person name="Doddapaneni H."/>
            <person name="Dugan-Rocha S."/>
            <person name="Elkadiri S."/>
            <person name="Gnanaolivu R."/>
            <person name="Hernandez B."/>
            <person name="Skinner E."/>
            <person name="Javaid M."/>
            <person name="Lee S."/>
            <person name="Li M."/>
            <person name="Ming W."/>
            <person name="Munidasa M."/>
            <person name="Muniz J."/>
            <person name="Nguyen L."/>
            <person name="Hughes D."/>
            <person name="Osuji N."/>
            <person name="Pu L.-L."/>
            <person name="Puazo M."/>
            <person name="Qu C."/>
            <person name="Quiroz J."/>
            <person name="Raj R."/>
            <person name="Weissenberger G."/>
            <person name="Xin Y."/>
            <person name="Zou X."/>
            <person name="Han Y."/>
            <person name="Worley K."/>
            <person name="Muzny D."/>
            <person name="Gibbs R."/>
        </authorList>
    </citation>
    <scope>NUCLEOTIDE SEQUENCE</scope>
    <source>
        <strain evidence="3">Sampled in the wild</strain>
    </source>
</reference>
<reference evidence="3" key="1">
    <citation type="submission" date="2013-04" db="EMBL/GenBank/DDBJ databases">
        <authorList>
            <person name="Qu J."/>
            <person name="Murali S.C."/>
            <person name="Bandaranaike D."/>
            <person name="Bellair M."/>
            <person name="Blankenburg K."/>
            <person name="Chao H."/>
            <person name="Dinh H."/>
            <person name="Doddapaneni H."/>
            <person name="Downs B."/>
            <person name="Dugan-Rocha S."/>
            <person name="Elkadiri S."/>
            <person name="Gnanaolivu R.D."/>
            <person name="Hernandez B."/>
            <person name="Javaid M."/>
            <person name="Jayaseelan J.C."/>
            <person name="Lee S."/>
            <person name="Li M."/>
            <person name="Ming W."/>
            <person name="Munidasa M."/>
            <person name="Muniz J."/>
            <person name="Nguyen L."/>
            <person name="Ongeri F."/>
            <person name="Osuji N."/>
            <person name="Pu L.-L."/>
            <person name="Puazo M."/>
            <person name="Qu C."/>
            <person name="Quiroz J."/>
            <person name="Raj R."/>
            <person name="Weissenberger G."/>
            <person name="Xin Y."/>
            <person name="Zou X."/>
            <person name="Han Y."/>
            <person name="Richards S."/>
            <person name="Worley K."/>
            <person name="Muzny D."/>
            <person name="Gibbs R."/>
        </authorList>
    </citation>
    <scope>NUCLEOTIDE SEQUENCE</scope>
    <source>
        <strain evidence="3">Sampled in the wild</strain>
    </source>
</reference>
<dbReference type="PROSITE" id="PS50158">
    <property type="entry name" value="ZF_CCHC"/>
    <property type="match status" value="1"/>
</dbReference>
<accession>A0A8K0PCN1</accession>
<protein>
    <recommendedName>
        <fullName evidence="2">CCHC-type domain-containing protein</fullName>
    </recommendedName>
</protein>
<keyword evidence="1" id="KW-0863">Zinc-finger</keyword>
<evidence type="ECO:0000313" key="3">
    <source>
        <dbReference type="EMBL" id="KAG8238594.1"/>
    </source>
</evidence>
<evidence type="ECO:0000313" key="4">
    <source>
        <dbReference type="Proteomes" id="UP000792457"/>
    </source>
</evidence>